<proteinExistence type="predicted"/>
<keyword evidence="2" id="KW-1185">Reference proteome</keyword>
<gene>
    <name evidence="1" type="ORF">ACOLOM_LOCUS11236</name>
</gene>
<accession>A0ACA9PSI5</accession>
<protein>
    <submittedName>
        <fullName evidence="1">4222_t:CDS:1</fullName>
    </submittedName>
</protein>
<feature type="non-terminal residue" evidence="1">
    <location>
        <position position="1"/>
    </location>
</feature>
<comment type="caution">
    <text evidence="1">The sequence shown here is derived from an EMBL/GenBank/DDBJ whole genome shotgun (WGS) entry which is preliminary data.</text>
</comment>
<name>A0ACA9PSI5_9GLOM</name>
<dbReference type="EMBL" id="CAJVPT010039637">
    <property type="protein sequence ID" value="CAG8723318.1"/>
    <property type="molecule type" value="Genomic_DNA"/>
</dbReference>
<evidence type="ECO:0000313" key="1">
    <source>
        <dbReference type="EMBL" id="CAG8723318.1"/>
    </source>
</evidence>
<dbReference type="Proteomes" id="UP000789525">
    <property type="component" value="Unassembled WGS sequence"/>
</dbReference>
<organism evidence="1 2">
    <name type="scientific">Acaulospora colombiana</name>
    <dbReference type="NCBI Taxonomy" id="27376"/>
    <lineage>
        <taxon>Eukaryota</taxon>
        <taxon>Fungi</taxon>
        <taxon>Fungi incertae sedis</taxon>
        <taxon>Mucoromycota</taxon>
        <taxon>Glomeromycotina</taxon>
        <taxon>Glomeromycetes</taxon>
        <taxon>Diversisporales</taxon>
        <taxon>Acaulosporaceae</taxon>
        <taxon>Acaulospora</taxon>
    </lineage>
</organism>
<feature type="non-terminal residue" evidence="1">
    <location>
        <position position="379"/>
    </location>
</feature>
<evidence type="ECO:0000313" key="2">
    <source>
        <dbReference type="Proteomes" id="UP000789525"/>
    </source>
</evidence>
<sequence length="379" mass="41153">DQVTIKRRDGRSSKQLTVQFEHTLLELLEYADPEDFVRHRLCYNRASEQVDHAGILGERDKLVGIFNRLLREFAFFLVRDLVMVIAELVSSKLIIDLPPLILEVHHITSLILLMCSESDIYTMSNLLNRVVARLTLHDSSLLRASSEGISNRELKKEASKEIEINGCVLCSRQNLIPDTRSGLTVAFLDGNLEGAALMKRSSAALCSKLFDVVARSAGLACTGLPIVVAGHLILMKANMPGYSEYPLRSSLGIGALGGCLMAIPMMIFEWILKQIFPILSDPVEVIKKKAEKPDVESGTENIEEDEESTNWCRQGTLGLVVFIMTLAGLVGLGAGIGAIGSAILRATHHECLGVSQATRAGAVGIAVLGPGAIVVTLLL</sequence>
<reference evidence="1" key="1">
    <citation type="submission" date="2021-06" db="EMBL/GenBank/DDBJ databases">
        <authorList>
            <person name="Kallberg Y."/>
            <person name="Tangrot J."/>
            <person name="Rosling A."/>
        </authorList>
    </citation>
    <scope>NUCLEOTIDE SEQUENCE</scope>
    <source>
        <strain evidence="1">CL356</strain>
    </source>
</reference>